<evidence type="ECO:0000313" key="3">
    <source>
        <dbReference type="EMBL" id="KAJ9151299.1"/>
    </source>
</evidence>
<feature type="region of interest" description="Disordered" evidence="1">
    <location>
        <begin position="213"/>
        <end position="243"/>
    </location>
</feature>
<dbReference type="Pfam" id="PF24852">
    <property type="entry name" value="DUF7726"/>
    <property type="match status" value="1"/>
</dbReference>
<dbReference type="PANTHER" id="PTHR42339:SF1">
    <property type="entry name" value="HISTONE H1"/>
    <property type="match status" value="1"/>
</dbReference>
<evidence type="ECO:0000256" key="1">
    <source>
        <dbReference type="SAM" id="MobiDB-lite"/>
    </source>
</evidence>
<proteinExistence type="predicted"/>
<gene>
    <name evidence="3" type="ORF">NKR23_g3204</name>
</gene>
<dbReference type="AlphaFoldDB" id="A0AA38S604"/>
<organism evidence="3 4">
    <name type="scientific">Pleurostoma richardsiae</name>
    <dbReference type="NCBI Taxonomy" id="41990"/>
    <lineage>
        <taxon>Eukaryota</taxon>
        <taxon>Fungi</taxon>
        <taxon>Dikarya</taxon>
        <taxon>Ascomycota</taxon>
        <taxon>Pezizomycotina</taxon>
        <taxon>Sordariomycetes</taxon>
        <taxon>Sordariomycetidae</taxon>
        <taxon>Calosphaeriales</taxon>
        <taxon>Pleurostomataceae</taxon>
        <taxon>Pleurostoma</taxon>
    </lineage>
</organism>
<feature type="domain" description="DUF7726" evidence="2">
    <location>
        <begin position="266"/>
        <end position="347"/>
    </location>
</feature>
<evidence type="ECO:0000313" key="4">
    <source>
        <dbReference type="Proteomes" id="UP001174694"/>
    </source>
</evidence>
<dbReference type="EMBL" id="JANBVO010000006">
    <property type="protein sequence ID" value="KAJ9151299.1"/>
    <property type="molecule type" value="Genomic_DNA"/>
</dbReference>
<accession>A0AA38S604</accession>
<name>A0AA38S604_9PEZI</name>
<keyword evidence="4" id="KW-1185">Reference proteome</keyword>
<dbReference type="Proteomes" id="UP001174694">
    <property type="component" value="Unassembled WGS sequence"/>
</dbReference>
<feature type="compositionally biased region" description="Basic and acidic residues" evidence="1">
    <location>
        <begin position="176"/>
        <end position="185"/>
    </location>
</feature>
<feature type="compositionally biased region" description="Low complexity" evidence="1">
    <location>
        <begin position="155"/>
        <end position="166"/>
    </location>
</feature>
<feature type="region of interest" description="Disordered" evidence="1">
    <location>
        <begin position="86"/>
        <end position="198"/>
    </location>
</feature>
<protein>
    <recommendedName>
        <fullName evidence="2">DUF7726 domain-containing protein</fullName>
    </recommendedName>
</protein>
<dbReference type="InterPro" id="IPR056143">
    <property type="entry name" value="DUF7726"/>
</dbReference>
<reference evidence="3" key="1">
    <citation type="submission" date="2022-07" db="EMBL/GenBank/DDBJ databases">
        <title>Fungi with potential for degradation of polypropylene.</title>
        <authorList>
            <person name="Gostincar C."/>
        </authorList>
    </citation>
    <scope>NUCLEOTIDE SEQUENCE</scope>
    <source>
        <strain evidence="3">EXF-13308</strain>
    </source>
</reference>
<comment type="caution">
    <text evidence="3">The sequence shown here is derived from an EMBL/GenBank/DDBJ whole genome shotgun (WGS) entry which is preliminary data.</text>
</comment>
<evidence type="ECO:0000259" key="2">
    <source>
        <dbReference type="Pfam" id="PF24852"/>
    </source>
</evidence>
<dbReference type="PANTHER" id="PTHR42339">
    <property type="entry name" value="HISTONE H1"/>
    <property type="match status" value="1"/>
</dbReference>
<sequence>MDRGSGRLPDNLAQHAMASVPVRTVIPNHDGTRTVIDSSGIHLMPAAGSGTMFYGRPAAGPTMRETTGMRSFGSVGTAMPAPLLTSGQAYSGPESFSDRLPSYEGNALPFGPQRGREPHRKTQSLPRLWEVVGPKENLIVRPREPARQPSPPKLRLPLSPAPASRSNQPLSRKRKSGEFSKDTVAEPRPASTIRGLSDPLRAALPRLLGRAGSEPMLDWEEPAPKRAKQSTSGGSRSAAESKDSAEAAVLLDVSMISLPGEETKSVPVYDTCDMVRAKIEAFFAAHPCVTQAAFLRTLAQTWRDGRRLQGAQLNRFLNLSGPRAGNTSGVFYAAYVFFEKVRIRDGKPKSADRLEMERIYPDGMNTTDLQSYVTVMRGETVSEDRFGQLHFEGGERKAWKTERL</sequence>